<sequence>MRDVGDDEGAQVAPAARADRARGAGRQRRQQRQHALALLHDDLARAHGLGRKQIHLLQLAVPVRDQVDGRRHRGHLEGRIGEWILHGRSGSDAHQDAQCLELRDRGVLLDGGDAGGPLQRVAGDDGVARDQEAVVTVGQVSVARLHQHTGGVLAAIGGGRVKLLDLARGGHHADHGAQGQGLAGGHGDALARVQVGRLVFEEVAQVQWFLKDRHGS</sequence>
<dbReference type="EMBL" id="LN899820">
    <property type="protein sequence ID" value="CUV56351.1"/>
    <property type="molecule type" value="Genomic_DNA"/>
</dbReference>
<evidence type="ECO:0000256" key="1">
    <source>
        <dbReference type="SAM" id="MobiDB-lite"/>
    </source>
</evidence>
<gene>
    <name evidence="2" type="ORF">RUN215_v1_760003</name>
</gene>
<dbReference type="AlphaFoldDB" id="A0A0S4WYP0"/>
<reference evidence="2" key="1">
    <citation type="submission" date="2015-10" db="EMBL/GenBank/DDBJ databases">
        <authorList>
            <person name="Gilbert D.G."/>
        </authorList>
    </citation>
    <scope>NUCLEOTIDE SEQUENCE</scope>
    <source>
        <strain evidence="2">Phyl III-seqv23</strain>
    </source>
</reference>
<protein>
    <submittedName>
        <fullName evidence="2">Uncharacterized protein</fullName>
    </submittedName>
</protein>
<proteinExistence type="predicted"/>
<name>A0A0S4WYP0_RALSL</name>
<feature type="region of interest" description="Disordered" evidence="1">
    <location>
        <begin position="1"/>
        <end position="33"/>
    </location>
</feature>
<organism evidence="2">
    <name type="scientific">Ralstonia solanacearum</name>
    <name type="common">Pseudomonas solanacearum</name>
    <dbReference type="NCBI Taxonomy" id="305"/>
    <lineage>
        <taxon>Bacteria</taxon>
        <taxon>Pseudomonadati</taxon>
        <taxon>Pseudomonadota</taxon>
        <taxon>Betaproteobacteria</taxon>
        <taxon>Burkholderiales</taxon>
        <taxon>Burkholderiaceae</taxon>
        <taxon>Ralstonia</taxon>
        <taxon>Ralstonia solanacearum species complex</taxon>
    </lineage>
</organism>
<accession>A0A0S4WYP0</accession>
<evidence type="ECO:0000313" key="2">
    <source>
        <dbReference type="EMBL" id="CUV56351.1"/>
    </source>
</evidence>
<feature type="compositionally biased region" description="Basic residues" evidence="1">
    <location>
        <begin position="23"/>
        <end position="32"/>
    </location>
</feature>